<dbReference type="OrthoDB" id="9793837at2"/>
<dbReference type="InterPro" id="IPR046612">
    <property type="entry name" value="DUF6671"/>
</dbReference>
<organism evidence="2 3">
    <name type="scientific">Desulforamulus profundi</name>
    <dbReference type="NCBI Taxonomy" id="1383067"/>
    <lineage>
        <taxon>Bacteria</taxon>
        <taxon>Bacillati</taxon>
        <taxon>Bacillota</taxon>
        <taxon>Clostridia</taxon>
        <taxon>Eubacteriales</taxon>
        <taxon>Peptococcaceae</taxon>
        <taxon>Desulforamulus</taxon>
    </lineage>
</organism>
<dbReference type="EMBL" id="AWQQ01000007">
    <property type="protein sequence ID" value="PHJ39795.1"/>
    <property type="molecule type" value="Genomic_DNA"/>
</dbReference>
<dbReference type="RefSeq" id="WP_099081950.1">
    <property type="nucleotide sequence ID" value="NZ_AWQQ01000007.1"/>
</dbReference>
<name>A0A2C6MJ00_9FIRM</name>
<dbReference type="Proteomes" id="UP000222564">
    <property type="component" value="Unassembled WGS sequence"/>
</dbReference>
<keyword evidence="3" id="KW-1185">Reference proteome</keyword>
<comment type="caution">
    <text evidence="2">The sequence shown here is derived from an EMBL/GenBank/DDBJ whole genome shotgun (WGS) entry which is preliminary data.</text>
</comment>
<dbReference type="Pfam" id="PF20376">
    <property type="entry name" value="DUF6671"/>
    <property type="match status" value="1"/>
</dbReference>
<feature type="domain" description="DUF6671" evidence="1">
    <location>
        <begin position="68"/>
        <end position="285"/>
    </location>
</feature>
<evidence type="ECO:0000313" key="2">
    <source>
        <dbReference type="EMBL" id="PHJ39795.1"/>
    </source>
</evidence>
<proteinExistence type="predicted"/>
<evidence type="ECO:0000259" key="1">
    <source>
        <dbReference type="Pfam" id="PF20376"/>
    </source>
</evidence>
<evidence type="ECO:0000313" key="3">
    <source>
        <dbReference type="Proteomes" id="UP000222564"/>
    </source>
</evidence>
<protein>
    <recommendedName>
        <fullName evidence="1">DUF6671 domain-containing protein</fullName>
    </recommendedName>
</protein>
<accession>A0A2C6MJ00</accession>
<dbReference type="AlphaFoldDB" id="A0A2C6MJ00"/>
<reference evidence="2 3" key="1">
    <citation type="submission" date="2013-09" db="EMBL/GenBank/DDBJ databases">
        <title>Biodegradation of hydrocarbons in the deep terrestrial subsurface : characterization of a microbial consortium composed of two Desulfotomaculum species originating from a deep geological formation.</title>
        <authorList>
            <person name="Aullo T."/>
            <person name="Berlendis S."/>
            <person name="Lascourreges J.-F."/>
            <person name="Dessort D."/>
            <person name="Saint-Laurent S."/>
            <person name="Schraauwers B."/>
            <person name="Mas J."/>
            <person name="Magot M."/>
            <person name="Ranchou-Peyruse A."/>
        </authorList>
    </citation>
    <scope>NUCLEOTIDE SEQUENCE [LARGE SCALE GENOMIC DNA]</scope>
    <source>
        <strain evidence="2 3">Bs107</strain>
    </source>
</reference>
<gene>
    <name evidence="2" type="ORF">P378_01000</name>
</gene>
<sequence length="285" mass="32034">MADGSCFFKGRRIVLITKHGKERVIKPTLEKATGCQVLLDTSFDTDQLGTFTREIARPGTQLEAARRKAQKGMELTGLDIGLASEGSFGPHPLIPFLPWNVEIVLLVDDREKLEIYGMCANSETNFTQTLVADLREAEDFARKIGFPEHWLVLRPDNERHQSVVKGINKWEHLKDAVKWGFAKSAAGKVFLETDMRAHANPTRMRNIQKAAEDLAKKIKQQCPRCGTPGFSVTVRKKGLPCEWCGRPTEETKARVFTCGRCGFSKEKRMPRSKKAPAGRCQYCNP</sequence>